<evidence type="ECO:0000256" key="1">
    <source>
        <dbReference type="ARBA" id="ARBA00009199"/>
    </source>
</evidence>
<name>A0A5C3ERG6_9BASI</name>
<gene>
    <name evidence="4" type="ORF">PSFLO_00384</name>
</gene>
<dbReference type="Pfam" id="PF01425">
    <property type="entry name" value="Amidase"/>
    <property type="match status" value="2"/>
</dbReference>
<feature type="domain" description="Amidase" evidence="3">
    <location>
        <begin position="363"/>
        <end position="640"/>
    </location>
</feature>
<accession>A0A5C3ERG6</accession>
<proteinExistence type="inferred from homology"/>
<keyword evidence="5" id="KW-1185">Reference proteome</keyword>
<evidence type="ECO:0000313" key="4">
    <source>
        <dbReference type="EMBL" id="SPO34913.1"/>
    </source>
</evidence>
<comment type="similarity">
    <text evidence="1">Belongs to the amidase family.</text>
</comment>
<dbReference type="PANTHER" id="PTHR46072:SF11">
    <property type="entry name" value="AMIDASE-RELATED"/>
    <property type="match status" value="1"/>
</dbReference>
<evidence type="ECO:0000313" key="5">
    <source>
        <dbReference type="Proteomes" id="UP000323386"/>
    </source>
</evidence>
<dbReference type="InterPro" id="IPR023631">
    <property type="entry name" value="Amidase_dom"/>
</dbReference>
<dbReference type="Proteomes" id="UP000323386">
    <property type="component" value="Unassembled WGS sequence"/>
</dbReference>
<keyword evidence="2" id="KW-0378">Hydrolase</keyword>
<dbReference type="SUPFAM" id="SSF75304">
    <property type="entry name" value="Amidase signature (AS) enzymes"/>
    <property type="match status" value="1"/>
</dbReference>
<evidence type="ECO:0000256" key="2">
    <source>
        <dbReference type="ARBA" id="ARBA00022801"/>
    </source>
</evidence>
<dbReference type="OrthoDB" id="6428749at2759"/>
<dbReference type="GO" id="GO:0016787">
    <property type="term" value="F:hydrolase activity"/>
    <property type="evidence" value="ECO:0007669"/>
    <property type="project" value="UniProtKB-KW"/>
</dbReference>
<sequence length="701" mass="76010">MVWPFSGSKRIHNYDKIQAHLQARDRALALALPPSSTVGKDEIEKSLNGSDAGEYVLNGMDISIKPLDRQILAADFASITGGIETRRWTAVDVLAAYIRSARRAHIRTNCITEVNLDHALVRAAELDKYFEQTGKLVGPLHGVPISIKEHYNMKGVPLSLGFTSWFTKPAPTESASIVLLAEHLGAIPFVKTNIPQTMLAFECQNPVFGRTLNPYSPHHSCGGSSGGEAALIASDGSPAGVGSDIGGSLRIPIGYCGLYSLKPSANVWPMAGSADFAKGFEGITAVPGPITRSAQDLEAFHSAIVQALQPPRPRVTAGDAEQAGDELAIATVEHDRLMKQVGLAGTIHSSYNPTWLQPLKVAEKRGTPLRVGYYFTDGFIKTTPACYRAVKESIEALRAKYPSQQVELVAIAPKDVQPVEGLEHFLGLSSADGYDYLTVPHLGKDRADPVLMLPLLLARLPVFLKRIIAFIARFVLRDARMARLVLAAGRRSAKKYFQVTESRTKFCDAWKKRVWDAYELDAIICPVQASPAVPHGGATNLAMMCIATALYNILDCAVATLPVTRVSAETDSHRAADFKNSDTAEATRSTYDEWSQDPELKKCSHLVNFELYTQGVYDAKKMAGLPVGVQVVARPYEEEKAIGIMRLLDDALPPAAQRGGGWVDQVDRNGRALEGAKATKVRCAGFGPGSYTEQVYGQAKA</sequence>
<reference evidence="4 5" key="1">
    <citation type="submission" date="2018-03" db="EMBL/GenBank/DDBJ databases">
        <authorList>
            <person name="Guldener U."/>
        </authorList>
    </citation>
    <scope>NUCLEOTIDE SEQUENCE [LARGE SCALE GENOMIC DNA]</scope>
    <source>
        <strain evidence="4 5">DAOM196992</strain>
    </source>
</reference>
<dbReference type="EMBL" id="OOIP01000001">
    <property type="protein sequence ID" value="SPO34913.1"/>
    <property type="molecule type" value="Genomic_DNA"/>
</dbReference>
<dbReference type="InterPro" id="IPR036928">
    <property type="entry name" value="AS_sf"/>
</dbReference>
<dbReference type="PANTHER" id="PTHR46072">
    <property type="entry name" value="AMIDASE-RELATED-RELATED"/>
    <property type="match status" value="1"/>
</dbReference>
<dbReference type="AlphaFoldDB" id="A0A5C3ERG6"/>
<dbReference type="Gene3D" id="3.90.1300.10">
    <property type="entry name" value="Amidase signature (AS) domain"/>
    <property type="match status" value="1"/>
</dbReference>
<evidence type="ECO:0000259" key="3">
    <source>
        <dbReference type="Pfam" id="PF01425"/>
    </source>
</evidence>
<organism evidence="4 5">
    <name type="scientific">Pseudozyma flocculosa</name>
    <dbReference type="NCBI Taxonomy" id="84751"/>
    <lineage>
        <taxon>Eukaryota</taxon>
        <taxon>Fungi</taxon>
        <taxon>Dikarya</taxon>
        <taxon>Basidiomycota</taxon>
        <taxon>Ustilaginomycotina</taxon>
        <taxon>Ustilaginomycetes</taxon>
        <taxon>Ustilaginales</taxon>
        <taxon>Ustilaginaceae</taxon>
        <taxon>Pseudozyma</taxon>
    </lineage>
</organism>
<feature type="domain" description="Amidase" evidence="3">
    <location>
        <begin position="92"/>
        <end position="309"/>
    </location>
</feature>
<protein>
    <submittedName>
        <fullName evidence="4">Related to amidase (Acetamidase)</fullName>
    </submittedName>
</protein>